<gene>
    <name evidence="6" type="ORF">GPECTOR_54g243</name>
</gene>
<protein>
    <recommendedName>
        <fullName evidence="8">S-adenosyl-L-methionine-dependent methyltransferase</fullName>
    </recommendedName>
</protein>
<dbReference type="GO" id="GO:0032259">
    <property type="term" value="P:methylation"/>
    <property type="evidence" value="ECO:0007669"/>
    <property type="project" value="UniProtKB-KW"/>
</dbReference>
<evidence type="ECO:0000256" key="5">
    <source>
        <dbReference type="SAM" id="MobiDB-lite"/>
    </source>
</evidence>
<dbReference type="AlphaFoldDB" id="A0A150G6Q0"/>
<dbReference type="PANTHER" id="PTHR32183:SF11">
    <property type="entry name" value="THIOL METHYLTRANSFERASE 2-RELATED"/>
    <property type="match status" value="1"/>
</dbReference>
<dbReference type="STRING" id="33097.A0A150G6Q0"/>
<evidence type="ECO:0000313" key="7">
    <source>
        <dbReference type="Proteomes" id="UP000075714"/>
    </source>
</evidence>
<keyword evidence="2" id="KW-0489">Methyltransferase</keyword>
<dbReference type="PROSITE" id="PS51585">
    <property type="entry name" value="SAM_MT_TPMT"/>
    <property type="match status" value="1"/>
</dbReference>
<keyword evidence="1" id="KW-0597">Phosphoprotein</keyword>
<dbReference type="Proteomes" id="UP000075714">
    <property type="component" value="Unassembled WGS sequence"/>
</dbReference>
<dbReference type="EMBL" id="LSYV01000055">
    <property type="protein sequence ID" value="KXZ45501.1"/>
    <property type="molecule type" value="Genomic_DNA"/>
</dbReference>
<dbReference type="CDD" id="cd02440">
    <property type="entry name" value="AdoMet_MTases"/>
    <property type="match status" value="1"/>
</dbReference>
<accession>A0A150G6Q0</accession>
<keyword evidence="7" id="KW-1185">Reference proteome</keyword>
<proteinExistence type="predicted"/>
<dbReference type="PANTHER" id="PTHR32183">
    <property type="match status" value="1"/>
</dbReference>
<dbReference type="GO" id="GO:0008757">
    <property type="term" value="F:S-adenosylmethionine-dependent methyltransferase activity"/>
    <property type="evidence" value="ECO:0007669"/>
    <property type="project" value="InterPro"/>
</dbReference>
<comment type="caution">
    <text evidence="6">The sequence shown here is derived from an EMBL/GenBank/DDBJ whole genome shotgun (WGS) entry which is preliminary data.</text>
</comment>
<feature type="region of interest" description="Disordered" evidence="5">
    <location>
        <begin position="1"/>
        <end position="24"/>
    </location>
</feature>
<dbReference type="Gene3D" id="3.40.50.150">
    <property type="entry name" value="Vaccinia Virus protein VP39"/>
    <property type="match status" value="1"/>
</dbReference>
<evidence type="ECO:0000256" key="3">
    <source>
        <dbReference type="ARBA" id="ARBA00022679"/>
    </source>
</evidence>
<organism evidence="6 7">
    <name type="scientific">Gonium pectorale</name>
    <name type="common">Green alga</name>
    <dbReference type="NCBI Taxonomy" id="33097"/>
    <lineage>
        <taxon>Eukaryota</taxon>
        <taxon>Viridiplantae</taxon>
        <taxon>Chlorophyta</taxon>
        <taxon>core chlorophytes</taxon>
        <taxon>Chlorophyceae</taxon>
        <taxon>CS clade</taxon>
        <taxon>Chlamydomonadales</taxon>
        <taxon>Volvocaceae</taxon>
        <taxon>Gonium</taxon>
    </lineage>
</organism>
<evidence type="ECO:0008006" key="8">
    <source>
        <dbReference type="Google" id="ProtNLM"/>
    </source>
</evidence>
<dbReference type="InterPro" id="IPR008854">
    <property type="entry name" value="TPMT"/>
</dbReference>
<sequence>MSVATDAGVGTAPPARDAEPEPEVYSDRWEMIWSSGLGRGQRWDASTASPALVDLLRKEQIGVLGKRVLVPGCGRGYDLPVFLSSGATEVVGLELSETAAREADGYLQEVRGTMAGADGGQLAGSMRITVGDFFTWTGSDGDGYDVGYDYTFGCAMHPTMRQDWATHWARHLRPGGCLVALVFPIRPTADPNVGPPFPVSPQLYTELLVPKGFECIYSEPVPAELSHPSRAGQEVMTIWRKQ</sequence>
<dbReference type="Pfam" id="PF05724">
    <property type="entry name" value="TPMT"/>
    <property type="match status" value="1"/>
</dbReference>
<reference evidence="7" key="1">
    <citation type="journal article" date="2016" name="Nat. Commun.">
        <title>The Gonium pectorale genome demonstrates co-option of cell cycle regulation during the evolution of multicellularity.</title>
        <authorList>
            <person name="Hanschen E.R."/>
            <person name="Marriage T.N."/>
            <person name="Ferris P.J."/>
            <person name="Hamaji T."/>
            <person name="Toyoda A."/>
            <person name="Fujiyama A."/>
            <person name="Neme R."/>
            <person name="Noguchi H."/>
            <person name="Minakuchi Y."/>
            <person name="Suzuki M."/>
            <person name="Kawai-Toyooka H."/>
            <person name="Smith D.R."/>
            <person name="Sparks H."/>
            <person name="Anderson J."/>
            <person name="Bakaric R."/>
            <person name="Luria V."/>
            <person name="Karger A."/>
            <person name="Kirschner M.W."/>
            <person name="Durand P.M."/>
            <person name="Michod R.E."/>
            <person name="Nozaki H."/>
            <person name="Olson B.J."/>
        </authorList>
    </citation>
    <scope>NUCLEOTIDE SEQUENCE [LARGE SCALE GENOMIC DNA]</scope>
    <source>
        <strain evidence="7">NIES-2863</strain>
    </source>
</reference>
<keyword evidence="3" id="KW-0808">Transferase</keyword>
<evidence type="ECO:0000256" key="2">
    <source>
        <dbReference type="ARBA" id="ARBA00022603"/>
    </source>
</evidence>
<keyword evidence="4" id="KW-0949">S-adenosyl-L-methionine</keyword>
<evidence type="ECO:0000313" key="6">
    <source>
        <dbReference type="EMBL" id="KXZ45501.1"/>
    </source>
</evidence>
<dbReference type="SUPFAM" id="SSF53335">
    <property type="entry name" value="S-adenosyl-L-methionine-dependent methyltransferases"/>
    <property type="match status" value="1"/>
</dbReference>
<name>A0A150G6Q0_GONPE</name>
<evidence type="ECO:0000256" key="4">
    <source>
        <dbReference type="ARBA" id="ARBA00022691"/>
    </source>
</evidence>
<evidence type="ECO:0000256" key="1">
    <source>
        <dbReference type="ARBA" id="ARBA00022553"/>
    </source>
</evidence>
<dbReference type="InterPro" id="IPR029063">
    <property type="entry name" value="SAM-dependent_MTases_sf"/>
</dbReference>
<dbReference type="OrthoDB" id="276151at2759"/>